<dbReference type="GO" id="GO:0004521">
    <property type="term" value="F:RNA endonuclease activity"/>
    <property type="evidence" value="ECO:0007669"/>
    <property type="project" value="TreeGrafter"/>
</dbReference>
<comment type="caution">
    <text evidence="1">The sequence shown here is derived from an EMBL/GenBank/DDBJ whole genome shotgun (WGS) entry which is preliminary data.</text>
</comment>
<dbReference type="PIRSF" id="PIRSF033490">
    <property type="entry name" value="MazF"/>
    <property type="match status" value="1"/>
</dbReference>
<feature type="non-terminal residue" evidence="1">
    <location>
        <position position="104"/>
    </location>
</feature>
<sequence length="104" mass="11623">MTIRRGDILWADLGMFPTTSVQGGVRPVIVVSNNKANTYSSVITVVPLTSRIYKKRYLPTHVFISKYDMTGIRKGSLALAEQVMSISTKCIIEKCGRVNKWSLD</sequence>
<dbReference type="PANTHER" id="PTHR33988">
    <property type="entry name" value="ENDORIBONUCLEASE MAZF-RELATED"/>
    <property type="match status" value="1"/>
</dbReference>
<proteinExistence type="predicted"/>
<dbReference type="EMBL" id="AJWZ01001560">
    <property type="protein sequence ID" value="EKC73428.1"/>
    <property type="molecule type" value="Genomic_DNA"/>
</dbReference>
<dbReference type="Pfam" id="PF02452">
    <property type="entry name" value="PemK_toxin"/>
    <property type="match status" value="1"/>
</dbReference>
<dbReference type="PANTHER" id="PTHR33988:SF2">
    <property type="entry name" value="ENDORIBONUCLEASE MAZF"/>
    <property type="match status" value="1"/>
</dbReference>
<name>K1TUD2_9ZZZZ</name>
<dbReference type="Gene3D" id="2.30.30.110">
    <property type="match status" value="1"/>
</dbReference>
<protein>
    <submittedName>
        <fullName evidence="1">Toxin-antitoxin system, toxin component, MazF family</fullName>
    </submittedName>
</protein>
<dbReference type="GO" id="GO:0003677">
    <property type="term" value="F:DNA binding"/>
    <property type="evidence" value="ECO:0007669"/>
    <property type="project" value="InterPro"/>
</dbReference>
<dbReference type="SUPFAM" id="SSF50118">
    <property type="entry name" value="Cell growth inhibitor/plasmid maintenance toxic component"/>
    <property type="match status" value="1"/>
</dbReference>
<dbReference type="GO" id="GO:0006402">
    <property type="term" value="P:mRNA catabolic process"/>
    <property type="evidence" value="ECO:0007669"/>
    <property type="project" value="TreeGrafter"/>
</dbReference>
<evidence type="ECO:0000313" key="1">
    <source>
        <dbReference type="EMBL" id="EKC73428.1"/>
    </source>
</evidence>
<dbReference type="InterPro" id="IPR011067">
    <property type="entry name" value="Plasmid_toxin/cell-grow_inhib"/>
</dbReference>
<dbReference type="GO" id="GO:0016075">
    <property type="term" value="P:rRNA catabolic process"/>
    <property type="evidence" value="ECO:0007669"/>
    <property type="project" value="TreeGrafter"/>
</dbReference>
<gene>
    <name evidence="1" type="ORF">OBE_02395</name>
</gene>
<dbReference type="AlphaFoldDB" id="K1TUD2"/>
<organism evidence="1">
    <name type="scientific">human gut metagenome</name>
    <dbReference type="NCBI Taxonomy" id="408170"/>
    <lineage>
        <taxon>unclassified sequences</taxon>
        <taxon>metagenomes</taxon>
        <taxon>organismal metagenomes</taxon>
    </lineage>
</organism>
<reference evidence="1" key="1">
    <citation type="journal article" date="2013" name="Environ. Microbiol.">
        <title>Microbiota from the distal guts of lean and obese adolescents exhibit partial functional redundancy besides clear differences in community structure.</title>
        <authorList>
            <person name="Ferrer M."/>
            <person name="Ruiz A."/>
            <person name="Lanza F."/>
            <person name="Haange S.B."/>
            <person name="Oberbach A."/>
            <person name="Till H."/>
            <person name="Bargiela R."/>
            <person name="Campoy C."/>
            <person name="Segura M.T."/>
            <person name="Richter M."/>
            <person name="von Bergen M."/>
            <person name="Seifert J."/>
            <person name="Suarez A."/>
        </authorList>
    </citation>
    <scope>NUCLEOTIDE SEQUENCE</scope>
</reference>
<accession>K1TUD2</accession>
<dbReference type="InterPro" id="IPR003477">
    <property type="entry name" value="PemK-like"/>
</dbReference>